<dbReference type="NCBIfam" id="TIGR02595">
    <property type="entry name" value="PEP_CTERM"/>
    <property type="match status" value="1"/>
</dbReference>
<dbReference type="AlphaFoldDB" id="A0A8J7K189"/>
<proteinExistence type="predicted"/>
<keyword evidence="3" id="KW-1185">Reference proteome</keyword>
<reference evidence="2" key="1">
    <citation type="submission" date="2020-10" db="EMBL/GenBank/DDBJ databases">
        <authorList>
            <person name="Castelo-Branco R."/>
            <person name="Eusebio N."/>
            <person name="Adriana R."/>
            <person name="Vieira A."/>
            <person name="Brugerolle De Fraissinette N."/>
            <person name="Rezende De Castro R."/>
            <person name="Schneider M.P."/>
            <person name="Vasconcelos V."/>
            <person name="Leao P.N."/>
        </authorList>
    </citation>
    <scope>NUCLEOTIDE SEQUENCE</scope>
    <source>
        <strain evidence="2">LEGE 06105</strain>
    </source>
</reference>
<dbReference type="EMBL" id="JADEWL010000027">
    <property type="protein sequence ID" value="MBE9213172.1"/>
    <property type="molecule type" value="Genomic_DNA"/>
</dbReference>
<keyword evidence="1" id="KW-0732">Signal</keyword>
<evidence type="ECO:0000256" key="1">
    <source>
        <dbReference type="SAM" id="SignalP"/>
    </source>
</evidence>
<gene>
    <name evidence="2" type="ORF">IQ247_10890</name>
</gene>
<organism evidence="2 3">
    <name type="scientific">Plectonema cf. radiosum LEGE 06105</name>
    <dbReference type="NCBI Taxonomy" id="945769"/>
    <lineage>
        <taxon>Bacteria</taxon>
        <taxon>Bacillati</taxon>
        <taxon>Cyanobacteriota</taxon>
        <taxon>Cyanophyceae</taxon>
        <taxon>Oscillatoriophycideae</taxon>
        <taxon>Oscillatoriales</taxon>
        <taxon>Microcoleaceae</taxon>
        <taxon>Plectonema</taxon>
    </lineage>
</organism>
<feature type="signal peptide" evidence="1">
    <location>
        <begin position="1"/>
        <end position="26"/>
    </location>
</feature>
<dbReference type="RefSeq" id="WP_193919816.1">
    <property type="nucleotide sequence ID" value="NZ_JADEWL010000027.1"/>
</dbReference>
<comment type="caution">
    <text evidence="2">The sequence shown here is derived from an EMBL/GenBank/DDBJ whole genome shotgun (WGS) entry which is preliminary data.</text>
</comment>
<accession>A0A8J7K189</accession>
<name>A0A8J7K189_9CYAN</name>
<dbReference type="Proteomes" id="UP000620559">
    <property type="component" value="Unassembled WGS sequence"/>
</dbReference>
<protein>
    <submittedName>
        <fullName evidence="2">PEP-CTERM sorting domain-containing protein</fullName>
    </submittedName>
</protein>
<dbReference type="InterPro" id="IPR013424">
    <property type="entry name" value="Ice-binding_C"/>
</dbReference>
<feature type="chain" id="PRO_5035244325" evidence="1">
    <location>
        <begin position="27"/>
        <end position="268"/>
    </location>
</feature>
<evidence type="ECO:0000313" key="2">
    <source>
        <dbReference type="EMBL" id="MBE9213172.1"/>
    </source>
</evidence>
<sequence>MKKHLKILKRCLLVITPILASTIVGTAPSKAATFAFSEGNLVFTGFSQNPSNVATDTDTNTLIIGEGGMVQATAEAEAIFLIEPSVAFNSSLSTVFGENRNYLGLAESEASVIGNFNIDANTTFSFDFFSNLELATSIDNPSIENARASGDISFALIDLKNDDILEFFSLVGNITTEGDDDFVALQQSDNVILSGISGAPGFGGLQEFLTVSIEGSLERFFTDETDVALVEVKRNRAQVQAVPESSTSLALILSGGVIGVVLKRRRRN</sequence>
<evidence type="ECO:0000313" key="3">
    <source>
        <dbReference type="Proteomes" id="UP000620559"/>
    </source>
</evidence>